<organism evidence="6 7">
    <name type="scientific">Rhodovulum sulfidophilum</name>
    <name type="common">Rhodobacter sulfidophilus</name>
    <dbReference type="NCBI Taxonomy" id="35806"/>
    <lineage>
        <taxon>Bacteria</taxon>
        <taxon>Pseudomonadati</taxon>
        <taxon>Pseudomonadota</taxon>
        <taxon>Alphaproteobacteria</taxon>
        <taxon>Rhodobacterales</taxon>
        <taxon>Paracoccaceae</taxon>
        <taxon>Rhodovulum</taxon>
    </lineage>
</organism>
<dbReference type="CDD" id="cd06339">
    <property type="entry name" value="PBP1_YraM_LppC_lipoprotein-like"/>
    <property type="match status" value="1"/>
</dbReference>
<dbReference type="SUPFAM" id="SSF53822">
    <property type="entry name" value="Periplasmic binding protein-like I"/>
    <property type="match status" value="1"/>
</dbReference>
<keyword evidence="3" id="KW-0813">Transport</keyword>
<dbReference type="EMBL" id="QFPW01000019">
    <property type="protein sequence ID" value="PZQ46967.1"/>
    <property type="molecule type" value="Genomic_DNA"/>
</dbReference>
<keyword evidence="3" id="KW-0029">Amino-acid transport</keyword>
<dbReference type="InterPro" id="IPR028081">
    <property type="entry name" value="Leu-bd"/>
</dbReference>
<feature type="domain" description="Leucine-binding protein" evidence="5">
    <location>
        <begin position="48"/>
        <end position="381"/>
    </location>
</feature>
<feature type="chain" id="PRO_5016060867" evidence="4">
    <location>
        <begin position="30"/>
        <end position="398"/>
    </location>
</feature>
<protein>
    <submittedName>
        <fullName evidence="6">Penicillin-binding protein activator</fullName>
    </submittedName>
</protein>
<keyword evidence="2 4" id="KW-0732">Signal</keyword>
<name>A0A2W5PQK9_RHOSU</name>
<proteinExistence type="inferred from homology"/>
<dbReference type="InterPro" id="IPR028082">
    <property type="entry name" value="Peripla_BP_I"/>
</dbReference>
<dbReference type="GO" id="GO:0006865">
    <property type="term" value="P:amino acid transport"/>
    <property type="evidence" value="ECO:0007669"/>
    <property type="project" value="UniProtKB-KW"/>
</dbReference>
<comment type="caution">
    <text evidence="6">The sequence shown here is derived from an EMBL/GenBank/DDBJ whole genome shotgun (WGS) entry which is preliminary data.</text>
</comment>
<evidence type="ECO:0000256" key="1">
    <source>
        <dbReference type="ARBA" id="ARBA00010062"/>
    </source>
</evidence>
<comment type="similarity">
    <text evidence="1">Belongs to the leucine-binding protein family.</text>
</comment>
<dbReference type="PROSITE" id="PS51257">
    <property type="entry name" value="PROKAR_LIPOPROTEIN"/>
    <property type="match status" value="1"/>
</dbReference>
<sequence>MLSTRISRPATTLRGIAGAAALALLGACAPTKPIATGEPGISVDPNQTVKVALLAPLGSGDPGRERIGINIVNAAKLAQADLTNASIDLVVYPDQGTSAGGAAAARQAVAEGAKIIIGPLFSTATAGAEPVAREAGLTVLSLSNNPDVAGGNVYILGNTFANSADQIVGFAQSRGLNSFGVVYPNGIEGEAARAAAEAAIQRRGGIVVASQGYNLSVEGINSTAPAAAEALQRAGANAVILTDGPTGGLGLMAKGLRDGGLSPDYAQFLGMQRWDVSAEAIGDPALQGGAFVAPDPAYAGAFAGRYQNAYGEAPHELASLGFDGVAAVGALIAEARSSGGEPFDPGRVTQSSGFAGASGPFRLLPDGTIQRNLAVLTVQNGSASIARGAARSFDSLGN</sequence>
<evidence type="ECO:0000256" key="4">
    <source>
        <dbReference type="SAM" id="SignalP"/>
    </source>
</evidence>
<reference evidence="6 7" key="1">
    <citation type="submission" date="2017-08" db="EMBL/GenBank/DDBJ databases">
        <title>Infants hospitalized years apart are colonized by the same room-sourced microbial strains.</title>
        <authorList>
            <person name="Brooks B."/>
            <person name="Olm M.R."/>
            <person name="Firek B.A."/>
            <person name="Baker R."/>
            <person name="Thomas B.C."/>
            <person name="Morowitz M.J."/>
            <person name="Banfield J.F."/>
        </authorList>
    </citation>
    <scope>NUCLEOTIDE SEQUENCE [LARGE SCALE GENOMIC DNA]</scope>
    <source>
        <strain evidence="6">S2_005_002_R2_34</strain>
    </source>
</reference>
<dbReference type="PANTHER" id="PTHR30483">
    <property type="entry name" value="LEUCINE-SPECIFIC-BINDING PROTEIN"/>
    <property type="match status" value="1"/>
</dbReference>
<dbReference type="PANTHER" id="PTHR30483:SF6">
    <property type="entry name" value="PERIPLASMIC BINDING PROTEIN OF ABC TRANSPORTER FOR NATURAL AMINO ACIDS"/>
    <property type="match status" value="1"/>
</dbReference>
<dbReference type="AlphaFoldDB" id="A0A2W5PQK9"/>
<evidence type="ECO:0000259" key="5">
    <source>
        <dbReference type="Pfam" id="PF13458"/>
    </source>
</evidence>
<accession>A0A2W5PQK9</accession>
<dbReference type="Proteomes" id="UP000249185">
    <property type="component" value="Unassembled WGS sequence"/>
</dbReference>
<feature type="signal peptide" evidence="4">
    <location>
        <begin position="1"/>
        <end position="29"/>
    </location>
</feature>
<evidence type="ECO:0000313" key="7">
    <source>
        <dbReference type="Proteomes" id="UP000249185"/>
    </source>
</evidence>
<gene>
    <name evidence="6" type="ORF">DI556_18425</name>
</gene>
<evidence type="ECO:0000256" key="2">
    <source>
        <dbReference type="ARBA" id="ARBA00022729"/>
    </source>
</evidence>
<dbReference type="InterPro" id="IPR051010">
    <property type="entry name" value="BCAA_transport"/>
</dbReference>
<evidence type="ECO:0000256" key="3">
    <source>
        <dbReference type="ARBA" id="ARBA00022970"/>
    </source>
</evidence>
<dbReference type="Gene3D" id="3.40.50.2300">
    <property type="match status" value="2"/>
</dbReference>
<dbReference type="Pfam" id="PF13458">
    <property type="entry name" value="Peripla_BP_6"/>
    <property type="match status" value="1"/>
</dbReference>
<evidence type="ECO:0000313" key="6">
    <source>
        <dbReference type="EMBL" id="PZQ46967.1"/>
    </source>
</evidence>